<reference evidence="1 2" key="1">
    <citation type="submission" date="2019-12" db="EMBL/GenBank/DDBJ databases">
        <title>Endophytic bacteria associated with Panax ginseng seedlings.</title>
        <authorList>
            <person name="Park J.M."/>
            <person name="Shin R."/>
            <person name="Jo S.H."/>
        </authorList>
    </citation>
    <scope>NUCLEOTIDE SEQUENCE [LARGE SCALE GENOMIC DNA]</scope>
    <source>
        <strain evidence="1 2">PgKB32</strain>
    </source>
</reference>
<accession>A0A6L5C0L9</accession>
<name>A0A6L5C0L9_9PSED</name>
<protein>
    <submittedName>
        <fullName evidence="1">Uncharacterized protein</fullName>
    </submittedName>
</protein>
<evidence type="ECO:0000313" key="1">
    <source>
        <dbReference type="EMBL" id="KAF2394110.1"/>
    </source>
</evidence>
<comment type="caution">
    <text evidence="1">The sequence shown here is derived from an EMBL/GenBank/DDBJ whole genome shotgun (WGS) entry which is preliminary data.</text>
</comment>
<dbReference type="InterPro" id="IPR056955">
    <property type="entry name" value="ORC-CDC6-like"/>
</dbReference>
<sequence>MFIGLYWKPDIRFCKLITSSWLKDDADIAFSYYFALSVLGEFCKSLHSIAKAPLDSGLLDVRSTKVPISAKRYLGADVDVYSDIEMFVEEKLAEFELWVQNPSLNRPMMFNFKSVLKSLVRGVSSADSRLSESFFRVFVDEFENLQLGQQLIINDYVKQPDSQYCINFSVRSHAISEFLTSTNEQLIEPHDYRTINIEVELGSSDQDFDLLAAELMLLRLQNEGYELGLDHFNKEFLFDPSHIGARNTKAYKSAVLEKARKILPQLSTKEVALVAVTDTALKNRLSATIKKALVKRGATDIPVSLFFEGVDPEVSVVAASVLSRESNATSIILAELNKAKLGASGGRNLFTKSGGWVENTLFGALLFLYKGLPQKDCLLYAGFGRFCGLSKPNLRYFQELCHKALLEASANGEISESTELAVSTRTQASAAFSVSTKLLDEVERAGTNGKKLHSMIMRLGAIFESSQRRPGQSEPEVNHFSINDSQRVSLDPDVELLIKDGLMWSVLYETSDTKNKSDYDIMQNDYVPNPIFAPYFGISYRKKRKLSLSASEVNTLYAGSGEQFKALLKDYIDKWEDPADTDAGMNFKLF</sequence>
<dbReference type="AlphaFoldDB" id="A0A6L5C0L9"/>
<dbReference type="Pfam" id="PF24389">
    <property type="entry name" value="ORC-CDC6-like"/>
    <property type="match status" value="1"/>
</dbReference>
<dbReference type="EMBL" id="JAAAXX010000001">
    <property type="protein sequence ID" value="KAF2394110.1"/>
    <property type="molecule type" value="Genomic_DNA"/>
</dbReference>
<proteinExistence type="predicted"/>
<gene>
    <name evidence="1" type="ORF">FX983_02090</name>
</gene>
<evidence type="ECO:0000313" key="2">
    <source>
        <dbReference type="Proteomes" id="UP000475265"/>
    </source>
</evidence>
<organism evidence="1 2">
    <name type="scientific">Pseudomonas frederiksbergensis</name>
    <dbReference type="NCBI Taxonomy" id="104087"/>
    <lineage>
        <taxon>Bacteria</taxon>
        <taxon>Pseudomonadati</taxon>
        <taxon>Pseudomonadota</taxon>
        <taxon>Gammaproteobacteria</taxon>
        <taxon>Pseudomonadales</taxon>
        <taxon>Pseudomonadaceae</taxon>
        <taxon>Pseudomonas</taxon>
    </lineage>
</organism>
<dbReference type="Proteomes" id="UP000475265">
    <property type="component" value="Unassembled WGS sequence"/>
</dbReference>